<protein>
    <submittedName>
        <fullName evidence="3">DUF1707 domain-containing protein</fullName>
    </submittedName>
</protein>
<gene>
    <name evidence="3" type="ORF">ACFFIA_24165</name>
</gene>
<evidence type="ECO:0000259" key="2">
    <source>
        <dbReference type="Pfam" id="PF08044"/>
    </source>
</evidence>
<evidence type="ECO:0000313" key="4">
    <source>
        <dbReference type="Proteomes" id="UP001589867"/>
    </source>
</evidence>
<evidence type="ECO:0000256" key="1">
    <source>
        <dbReference type="SAM" id="Phobius"/>
    </source>
</evidence>
<dbReference type="PANTHER" id="PTHR40763">
    <property type="entry name" value="MEMBRANE PROTEIN-RELATED"/>
    <property type="match status" value="1"/>
</dbReference>
<name>A0ABV6M8G8_9ACTN</name>
<feature type="transmembrane region" description="Helical" evidence="1">
    <location>
        <begin position="87"/>
        <end position="104"/>
    </location>
</feature>
<accession>A0ABV6M8G8</accession>
<dbReference type="Proteomes" id="UP001589867">
    <property type="component" value="Unassembled WGS sequence"/>
</dbReference>
<dbReference type="InterPro" id="IPR012551">
    <property type="entry name" value="DUF1707_SHOCT-like"/>
</dbReference>
<dbReference type="EMBL" id="JBHLUH010000050">
    <property type="protein sequence ID" value="MFC0530762.1"/>
    <property type="molecule type" value="Genomic_DNA"/>
</dbReference>
<dbReference type="Pfam" id="PF08044">
    <property type="entry name" value="DUF1707"/>
    <property type="match status" value="1"/>
</dbReference>
<dbReference type="PANTHER" id="PTHR40763:SF4">
    <property type="entry name" value="DUF1707 DOMAIN-CONTAINING PROTEIN"/>
    <property type="match status" value="1"/>
</dbReference>
<evidence type="ECO:0000313" key="3">
    <source>
        <dbReference type="EMBL" id="MFC0530762.1"/>
    </source>
</evidence>
<comment type="caution">
    <text evidence="3">The sequence shown here is derived from an EMBL/GenBank/DDBJ whole genome shotgun (WGS) entry which is preliminary data.</text>
</comment>
<reference evidence="3 4" key="1">
    <citation type="submission" date="2024-09" db="EMBL/GenBank/DDBJ databases">
        <authorList>
            <person name="Sun Q."/>
            <person name="Mori K."/>
        </authorList>
    </citation>
    <scope>NUCLEOTIDE SEQUENCE [LARGE SCALE GENOMIC DNA]</scope>
    <source>
        <strain evidence="3 4">TBRC 3947</strain>
    </source>
</reference>
<keyword evidence="4" id="KW-1185">Reference proteome</keyword>
<sequence length="180" mass="19896">MTATEAGAGRVRASDAEREHMATILRAAMTEGRLDLVEGEERLAKTYAATYRDELGGLVSDLPDGGRRALARTPEARAFAMRSLRRHFGGVVVVGAILVGLWMLSGVAFFWPIIPLAFLFLGLAKHAAEVRHGGYHPRGDWRGPRDWRGGPEWGGRRGDWRVHAEYRGQGPCGRGYRDGW</sequence>
<dbReference type="RefSeq" id="WP_377254026.1">
    <property type="nucleotide sequence ID" value="NZ_JBHLUH010000050.1"/>
</dbReference>
<keyword evidence="1" id="KW-1133">Transmembrane helix</keyword>
<keyword evidence="1" id="KW-0812">Transmembrane</keyword>
<organism evidence="3 4">
    <name type="scientific">Phytohabitans kaempferiae</name>
    <dbReference type="NCBI Taxonomy" id="1620943"/>
    <lineage>
        <taxon>Bacteria</taxon>
        <taxon>Bacillati</taxon>
        <taxon>Actinomycetota</taxon>
        <taxon>Actinomycetes</taxon>
        <taxon>Micromonosporales</taxon>
        <taxon>Micromonosporaceae</taxon>
    </lineage>
</organism>
<proteinExistence type="predicted"/>
<keyword evidence="1" id="KW-0472">Membrane</keyword>
<feature type="domain" description="DUF1707" evidence="2">
    <location>
        <begin position="11"/>
        <end position="63"/>
    </location>
</feature>